<evidence type="ECO:0000313" key="2">
    <source>
        <dbReference type="Proteomes" id="UP001057402"/>
    </source>
</evidence>
<sequence>MMLPDLEPMNKQQGTAVSVLCLVNLGVRRFILQELCCLLFILLGGSDLFPGPGAGMFPSRGGFVGGGSMLLGPNDPSWFGGLREPGFPGGQPAVPPGARFDPFGPPDVPGFEPGLFVRNPRRPGGNAHPDLEHFRRDSDFI</sequence>
<gene>
    <name evidence="1" type="ORF">MLD38_021120</name>
</gene>
<dbReference type="Proteomes" id="UP001057402">
    <property type="component" value="Chromosome 6"/>
</dbReference>
<comment type="caution">
    <text evidence="1">The sequence shown here is derived from an EMBL/GenBank/DDBJ whole genome shotgun (WGS) entry which is preliminary data.</text>
</comment>
<proteinExistence type="predicted"/>
<dbReference type="EMBL" id="CM042885">
    <property type="protein sequence ID" value="KAI4365101.1"/>
    <property type="molecule type" value="Genomic_DNA"/>
</dbReference>
<reference evidence="2" key="1">
    <citation type="journal article" date="2023" name="Front. Plant Sci.">
        <title>Chromosomal-level genome assembly of Melastoma candidum provides insights into trichome evolution.</title>
        <authorList>
            <person name="Zhong Y."/>
            <person name="Wu W."/>
            <person name="Sun C."/>
            <person name="Zou P."/>
            <person name="Liu Y."/>
            <person name="Dai S."/>
            <person name="Zhou R."/>
        </authorList>
    </citation>
    <scope>NUCLEOTIDE SEQUENCE [LARGE SCALE GENOMIC DNA]</scope>
</reference>
<organism evidence="1 2">
    <name type="scientific">Melastoma candidum</name>
    <dbReference type="NCBI Taxonomy" id="119954"/>
    <lineage>
        <taxon>Eukaryota</taxon>
        <taxon>Viridiplantae</taxon>
        <taxon>Streptophyta</taxon>
        <taxon>Embryophyta</taxon>
        <taxon>Tracheophyta</taxon>
        <taxon>Spermatophyta</taxon>
        <taxon>Magnoliopsida</taxon>
        <taxon>eudicotyledons</taxon>
        <taxon>Gunneridae</taxon>
        <taxon>Pentapetalae</taxon>
        <taxon>rosids</taxon>
        <taxon>malvids</taxon>
        <taxon>Myrtales</taxon>
        <taxon>Melastomataceae</taxon>
        <taxon>Melastomatoideae</taxon>
        <taxon>Melastomateae</taxon>
        <taxon>Melastoma</taxon>
    </lineage>
</organism>
<protein>
    <submittedName>
        <fullName evidence="1">Uncharacterized protein</fullName>
    </submittedName>
</protein>
<evidence type="ECO:0000313" key="1">
    <source>
        <dbReference type="EMBL" id="KAI4365101.1"/>
    </source>
</evidence>
<keyword evidence="2" id="KW-1185">Reference proteome</keyword>
<name>A0ACB9QF97_9MYRT</name>
<accession>A0ACB9QF97</accession>